<keyword evidence="1" id="KW-0472">Membrane</keyword>
<proteinExistence type="predicted"/>
<feature type="transmembrane region" description="Helical" evidence="1">
    <location>
        <begin position="54"/>
        <end position="74"/>
    </location>
</feature>
<reference evidence="2 3" key="1">
    <citation type="submission" date="2014-07" db="EMBL/GenBank/DDBJ databases">
        <title>Methanogenic archaea and the global carbon cycle.</title>
        <authorList>
            <person name="Henriksen J.R."/>
            <person name="Luke J."/>
            <person name="Reinhart S."/>
            <person name="Benedict M.N."/>
            <person name="Youngblut N.D."/>
            <person name="Metcalf M.E."/>
            <person name="Whitaker R.J."/>
            <person name="Metcalf W.W."/>
        </authorList>
    </citation>
    <scope>NUCLEOTIDE SEQUENCE [LARGE SCALE GENOMIC DNA]</scope>
    <source>
        <strain evidence="2 3">WWM610</strain>
    </source>
</reference>
<dbReference type="RefSeq" id="WP_048038376.1">
    <property type="nucleotide sequence ID" value="NZ_CP009509.1"/>
</dbReference>
<dbReference type="AlphaFoldDB" id="A0A0E3PZI4"/>
<accession>A0A0E3PZI4</accession>
<gene>
    <name evidence="2" type="ORF">MSMAW_2118</name>
</gene>
<evidence type="ECO:0000313" key="3">
    <source>
        <dbReference type="Proteomes" id="UP000033058"/>
    </source>
</evidence>
<dbReference type="PATRIC" id="fig|1434117.4.peg.2703"/>
<evidence type="ECO:0008006" key="4">
    <source>
        <dbReference type="Google" id="ProtNLM"/>
    </source>
</evidence>
<protein>
    <recommendedName>
        <fullName evidence="4">DUF5518 domain-containing protein</fullName>
    </recommendedName>
</protein>
<dbReference type="GeneID" id="24851857"/>
<evidence type="ECO:0000313" key="2">
    <source>
        <dbReference type="EMBL" id="AKB41109.1"/>
    </source>
</evidence>
<dbReference type="HOGENOM" id="CLU_141429_0_0_2"/>
<keyword evidence="1" id="KW-0812">Transmembrane</keyword>
<evidence type="ECO:0000256" key="1">
    <source>
        <dbReference type="SAM" id="Phobius"/>
    </source>
</evidence>
<name>A0A0E3PZI4_METMZ</name>
<feature type="transmembrane region" description="Helical" evidence="1">
    <location>
        <begin position="86"/>
        <end position="112"/>
    </location>
</feature>
<sequence>MKTGNLLFIGIMVGLVLFEFFEFLEFDPIYGGIIGAIIVGTLIGKIIGKGSVKYAFLSIFTYNLIAWIVTFLLTSDGKLVLQSGGVAVSVFIGSLLVLFFFYSMIGSFGAFVTCSLSRSEQG</sequence>
<feature type="transmembrane region" description="Helical" evidence="1">
    <location>
        <begin position="5"/>
        <end position="23"/>
    </location>
</feature>
<organism evidence="2 3">
    <name type="scientific">Methanosarcina mazei WWM610</name>
    <dbReference type="NCBI Taxonomy" id="1434117"/>
    <lineage>
        <taxon>Archaea</taxon>
        <taxon>Methanobacteriati</taxon>
        <taxon>Methanobacteriota</taxon>
        <taxon>Stenosarchaea group</taxon>
        <taxon>Methanomicrobia</taxon>
        <taxon>Methanosarcinales</taxon>
        <taxon>Methanosarcinaceae</taxon>
        <taxon>Methanosarcina</taxon>
    </lineage>
</organism>
<feature type="transmembrane region" description="Helical" evidence="1">
    <location>
        <begin position="29"/>
        <end position="47"/>
    </location>
</feature>
<dbReference type="EMBL" id="CP009509">
    <property type="protein sequence ID" value="AKB41109.1"/>
    <property type="molecule type" value="Genomic_DNA"/>
</dbReference>
<keyword evidence="1" id="KW-1133">Transmembrane helix</keyword>
<dbReference type="Proteomes" id="UP000033058">
    <property type="component" value="Chromosome"/>
</dbReference>